<dbReference type="AlphaFoldDB" id="A0A518ASA7"/>
<dbReference type="Pfam" id="PF22666">
    <property type="entry name" value="Glyco_hydro_2_N2"/>
    <property type="match status" value="1"/>
</dbReference>
<dbReference type="RefSeq" id="WP_197528491.1">
    <property type="nucleotide sequence ID" value="NZ_CP036278.1"/>
</dbReference>
<keyword evidence="3 7" id="KW-0326">Glycosidase</keyword>
<gene>
    <name evidence="7" type="primary">lacL</name>
    <name evidence="7" type="ORF">Pan181_38200</name>
</gene>
<evidence type="ECO:0000256" key="2">
    <source>
        <dbReference type="ARBA" id="ARBA00022801"/>
    </source>
</evidence>
<evidence type="ECO:0000259" key="4">
    <source>
        <dbReference type="Pfam" id="PF00703"/>
    </source>
</evidence>
<dbReference type="InterPro" id="IPR017853">
    <property type="entry name" value="GH"/>
</dbReference>
<dbReference type="Gene3D" id="2.60.40.10">
    <property type="entry name" value="Immunoglobulins"/>
    <property type="match status" value="1"/>
</dbReference>
<dbReference type="Gene3D" id="2.60.120.260">
    <property type="entry name" value="Galactose-binding domain-like"/>
    <property type="match status" value="2"/>
</dbReference>
<keyword evidence="8" id="KW-1185">Reference proteome</keyword>
<evidence type="ECO:0000256" key="3">
    <source>
        <dbReference type="ARBA" id="ARBA00023295"/>
    </source>
</evidence>
<evidence type="ECO:0000256" key="1">
    <source>
        <dbReference type="ARBA" id="ARBA00007401"/>
    </source>
</evidence>
<protein>
    <submittedName>
        <fullName evidence="7">Beta-galactosidase large subunit</fullName>
        <ecNumber evidence="7">3.2.1.23</ecNumber>
    </submittedName>
</protein>
<evidence type="ECO:0000313" key="8">
    <source>
        <dbReference type="Proteomes" id="UP000315750"/>
    </source>
</evidence>
<dbReference type="Pfam" id="PF00703">
    <property type="entry name" value="Glyco_hydro_2"/>
    <property type="match status" value="1"/>
</dbReference>
<proteinExistence type="inferred from homology"/>
<dbReference type="InterPro" id="IPR006103">
    <property type="entry name" value="Glyco_hydro_2_cat"/>
</dbReference>
<dbReference type="InterPro" id="IPR054593">
    <property type="entry name" value="Beta-mannosidase-like_N2"/>
</dbReference>
<name>A0A518ASA7_9BACT</name>
<dbReference type="PANTHER" id="PTHR42732">
    <property type="entry name" value="BETA-GALACTOSIDASE"/>
    <property type="match status" value="1"/>
</dbReference>
<dbReference type="PANTHER" id="PTHR42732:SF2">
    <property type="entry name" value="BETA-MANNOSIDASE"/>
    <property type="match status" value="1"/>
</dbReference>
<dbReference type="GO" id="GO:0004565">
    <property type="term" value="F:beta-galactosidase activity"/>
    <property type="evidence" value="ECO:0007669"/>
    <property type="project" value="UniProtKB-EC"/>
</dbReference>
<dbReference type="InterPro" id="IPR008979">
    <property type="entry name" value="Galactose-bd-like_sf"/>
</dbReference>
<feature type="domain" description="Glycoside hydrolase family 2 catalytic" evidence="5">
    <location>
        <begin position="325"/>
        <end position="442"/>
    </location>
</feature>
<dbReference type="SUPFAM" id="SSF49303">
    <property type="entry name" value="beta-Galactosidase/glucuronidase domain"/>
    <property type="match status" value="1"/>
</dbReference>
<dbReference type="InterPro" id="IPR013783">
    <property type="entry name" value="Ig-like_fold"/>
</dbReference>
<dbReference type="Proteomes" id="UP000315750">
    <property type="component" value="Chromosome"/>
</dbReference>
<reference evidence="7 8" key="1">
    <citation type="submission" date="2019-02" db="EMBL/GenBank/DDBJ databases">
        <title>Deep-cultivation of Planctomycetes and their phenomic and genomic characterization uncovers novel biology.</title>
        <authorList>
            <person name="Wiegand S."/>
            <person name="Jogler M."/>
            <person name="Boedeker C."/>
            <person name="Pinto D."/>
            <person name="Vollmers J."/>
            <person name="Rivas-Marin E."/>
            <person name="Kohn T."/>
            <person name="Peeters S.H."/>
            <person name="Heuer A."/>
            <person name="Rast P."/>
            <person name="Oberbeckmann S."/>
            <person name="Bunk B."/>
            <person name="Jeske O."/>
            <person name="Meyerdierks A."/>
            <person name="Storesund J.E."/>
            <person name="Kallscheuer N."/>
            <person name="Luecker S."/>
            <person name="Lage O.M."/>
            <person name="Pohl T."/>
            <person name="Merkel B.J."/>
            <person name="Hornburger P."/>
            <person name="Mueller R.-W."/>
            <person name="Bruemmer F."/>
            <person name="Labrenz M."/>
            <person name="Spormann A.M."/>
            <person name="Op den Camp H."/>
            <person name="Overmann J."/>
            <person name="Amann R."/>
            <person name="Jetten M.S.M."/>
            <person name="Mascher T."/>
            <person name="Medema M.H."/>
            <person name="Devos D.P."/>
            <person name="Kaster A.-K."/>
            <person name="Ovreas L."/>
            <person name="Rohde M."/>
            <person name="Galperin M.Y."/>
            <person name="Jogler C."/>
        </authorList>
    </citation>
    <scope>NUCLEOTIDE SEQUENCE [LARGE SCALE GENOMIC DNA]</scope>
    <source>
        <strain evidence="7 8">Pan181</strain>
    </source>
</reference>
<dbReference type="Gene3D" id="3.20.20.80">
    <property type="entry name" value="Glycosidases"/>
    <property type="match status" value="1"/>
</dbReference>
<feature type="domain" description="Beta-mannosidase-like galactose-binding" evidence="6">
    <location>
        <begin position="74"/>
        <end position="154"/>
    </location>
</feature>
<dbReference type="InterPro" id="IPR051913">
    <property type="entry name" value="GH2_Domain-Containing"/>
</dbReference>
<evidence type="ECO:0000313" key="7">
    <source>
        <dbReference type="EMBL" id="QDU57602.1"/>
    </source>
</evidence>
<evidence type="ECO:0000259" key="5">
    <source>
        <dbReference type="Pfam" id="PF02836"/>
    </source>
</evidence>
<organism evidence="7 8">
    <name type="scientific">Aeoliella mucimassa</name>
    <dbReference type="NCBI Taxonomy" id="2527972"/>
    <lineage>
        <taxon>Bacteria</taxon>
        <taxon>Pseudomonadati</taxon>
        <taxon>Planctomycetota</taxon>
        <taxon>Planctomycetia</taxon>
        <taxon>Pirellulales</taxon>
        <taxon>Lacipirellulaceae</taxon>
        <taxon>Aeoliella</taxon>
    </lineage>
</organism>
<sequence length="747" mass="83265">MLTPWGETLDTNQVLPEYPRPQMVRQRWQNLNGQWDFAQTDLSDAKPQEFNESILVPFPVESTLSGVQRAVTPDQAVWYQHEFKADHQPGERLLLHFGAVDWATTVWVNGTEVGRHEGGFDPFSFDITDALAESDVQTVLVRVTDPTNHGDQPHGKQSLEPGGIVYTAVTGIWQTVWLEPVPATRIASLKLTPKVKAGVLEVIAEVAGDTTDDLVLRVTSKTTAGKVIAASGPVGKPLELQVPQARLWSPNDPYLYDLSVEVTTAGPGKYQAIDHVDSYFGMRSVNLFTDSQGQSRIALNGREQFCLGPLDQGWWPDGLYTAPSEEALRWDIETAKKLGFNTLRKHVKVEPSRWYYLCDKLGMLVWQDMPNSDRAIGPNEQDLIRSSDSEQGFRKELQAMIDTLGNHPSIIVWTPFNEGWGQFKTNEIIRWIKDYDPTRLVDGPSGWSDRGEGDLIDMHSYPGPDMHEVGSGRASIIGEFGGLGLVVPDNLWFESGSWGYQTLESQQELENQYQVLLDNVWLLKREGLAAAIYTQLTDVEGEVNGFATYNRRVLKCDPQAITQLNKRLYAPAPNLQVLVPSSQDDSIAGEFWSYTTETPAKDWTAADFDDSKWLRGQAGFGSPNTPGATVRTEWNTSDIWLRKEVEFTAPKNGDSIYFNIHHDEDAEIYINGREVLKLAGFTADYRIVEIPEESRKLLLSGKAVLAVHCHQSIGGQYVDLGLIALHAADDGDELTSNLPDHPSAFGP</sequence>
<dbReference type="EC" id="3.2.1.23" evidence="7"/>
<dbReference type="EMBL" id="CP036278">
    <property type="protein sequence ID" value="QDU57602.1"/>
    <property type="molecule type" value="Genomic_DNA"/>
</dbReference>
<keyword evidence="2 7" id="KW-0378">Hydrolase</keyword>
<dbReference type="InterPro" id="IPR006102">
    <property type="entry name" value="Ig-like_GH2"/>
</dbReference>
<accession>A0A518ASA7</accession>
<dbReference type="KEGG" id="amuc:Pan181_38200"/>
<comment type="similarity">
    <text evidence="1">Belongs to the glycosyl hydrolase 2 family.</text>
</comment>
<dbReference type="GO" id="GO:0005975">
    <property type="term" value="P:carbohydrate metabolic process"/>
    <property type="evidence" value="ECO:0007669"/>
    <property type="project" value="InterPro"/>
</dbReference>
<dbReference type="InterPro" id="IPR036156">
    <property type="entry name" value="Beta-gal/glucu_dom_sf"/>
</dbReference>
<dbReference type="SUPFAM" id="SSF49785">
    <property type="entry name" value="Galactose-binding domain-like"/>
    <property type="match status" value="2"/>
</dbReference>
<dbReference type="SUPFAM" id="SSF51445">
    <property type="entry name" value="(Trans)glycosidases"/>
    <property type="match status" value="1"/>
</dbReference>
<dbReference type="Pfam" id="PF02836">
    <property type="entry name" value="Glyco_hydro_2_C"/>
    <property type="match status" value="1"/>
</dbReference>
<feature type="domain" description="Glycoside hydrolase family 2 immunoglobulin-like beta-sandwich" evidence="4">
    <location>
        <begin position="184"/>
        <end position="283"/>
    </location>
</feature>
<evidence type="ECO:0000259" key="6">
    <source>
        <dbReference type="Pfam" id="PF22666"/>
    </source>
</evidence>